<sequence>MLVALGLYTVSCTKEGDVGPQGEQGTQGEQGEKGDTGPRGTNGAKGDRGDTGPRGATGPKGDKGDRGATGPAGPRGATGPQGPAGSVNVTYSGWLNMPQGEWEEFTINVPQLTQDIADKGVVAVYAKVYKGGSGSTGTLLGTYKLPFNSPHGEYIEFSIAKSAIRVMSRGTMVAADYQFRYVLIPGSVAATLGLNLQDYGSVKAMFSMVD</sequence>
<gene>
    <name evidence="2" type="ORF">GCM10011386_41420</name>
</gene>
<feature type="compositionally biased region" description="Low complexity" evidence="1">
    <location>
        <begin position="20"/>
        <end position="29"/>
    </location>
</feature>
<proteinExistence type="predicted"/>
<dbReference type="PANTHER" id="PTHR24023">
    <property type="entry name" value="COLLAGEN ALPHA"/>
    <property type="match status" value="1"/>
</dbReference>
<evidence type="ECO:0000256" key="1">
    <source>
        <dbReference type="SAM" id="MobiDB-lite"/>
    </source>
</evidence>
<name>A0ABQ1MTQ8_9SPHI</name>
<evidence type="ECO:0000313" key="2">
    <source>
        <dbReference type="EMBL" id="GGC44867.1"/>
    </source>
</evidence>
<dbReference type="EMBL" id="BMIK01000022">
    <property type="protein sequence ID" value="GGC44867.1"/>
    <property type="molecule type" value="Genomic_DNA"/>
</dbReference>
<dbReference type="InterPro" id="IPR050149">
    <property type="entry name" value="Collagen_superfamily"/>
</dbReference>
<dbReference type="PANTHER" id="PTHR24023:SF1095">
    <property type="entry name" value="EGF-LIKE DOMAIN-CONTAINING PROTEIN"/>
    <property type="match status" value="1"/>
</dbReference>
<accession>A0ABQ1MTQ8</accession>
<dbReference type="Pfam" id="PF01391">
    <property type="entry name" value="Collagen"/>
    <property type="match status" value="1"/>
</dbReference>
<evidence type="ECO:0000313" key="3">
    <source>
        <dbReference type="Proteomes" id="UP000597338"/>
    </source>
</evidence>
<keyword evidence="3" id="KW-1185">Reference proteome</keyword>
<feature type="compositionally biased region" description="Low complexity" evidence="1">
    <location>
        <begin position="68"/>
        <end position="85"/>
    </location>
</feature>
<evidence type="ECO:0008006" key="4">
    <source>
        <dbReference type="Google" id="ProtNLM"/>
    </source>
</evidence>
<comment type="caution">
    <text evidence="2">The sequence shown here is derived from an EMBL/GenBank/DDBJ whole genome shotgun (WGS) entry which is preliminary data.</text>
</comment>
<organism evidence="2 3">
    <name type="scientific">Parapedobacter defluvii</name>
    <dbReference type="NCBI Taxonomy" id="2045106"/>
    <lineage>
        <taxon>Bacteria</taxon>
        <taxon>Pseudomonadati</taxon>
        <taxon>Bacteroidota</taxon>
        <taxon>Sphingobacteriia</taxon>
        <taxon>Sphingobacteriales</taxon>
        <taxon>Sphingobacteriaceae</taxon>
        <taxon>Parapedobacter</taxon>
    </lineage>
</organism>
<dbReference type="Proteomes" id="UP000597338">
    <property type="component" value="Unassembled WGS sequence"/>
</dbReference>
<protein>
    <recommendedName>
        <fullName evidence="4">Collagen triple helix repeat-containing protein</fullName>
    </recommendedName>
</protein>
<dbReference type="InterPro" id="IPR008160">
    <property type="entry name" value="Collagen"/>
</dbReference>
<feature type="region of interest" description="Disordered" evidence="1">
    <location>
        <begin position="13"/>
        <end position="85"/>
    </location>
</feature>
<reference evidence="3" key="1">
    <citation type="journal article" date="2019" name="Int. J. Syst. Evol. Microbiol.">
        <title>The Global Catalogue of Microorganisms (GCM) 10K type strain sequencing project: providing services to taxonomists for standard genome sequencing and annotation.</title>
        <authorList>
            <consortium name="The Broad Institute Genomics Platform"/>
            <consortium name="The Broad Institute Genome Sequencing Center for Infectious Disease"/>
            <person name="Wu L."/>
            <person name="Ma J."/>
        </authorList>
    </citation>
    <scope>NUCLEOTIDE SEQUENCE [LARGE SCALE GENOMIC DNA]</scope>
    <source>
        <strain evidence="3">CGMCC 1.15342</strain>
    </source>
</reference>